<dbReference type="Gene3D" id="3.30.1490.300">
    <property type="match status" value="1"/>
</dbReference>
<gene>
    <name evidence="1" type="ORF">K0B96_02800</name>
</gene>
<protein>
    <submittedName>
        <fullName evidence="1">DUF1727 domain-containing protein</fullName>
    </submittedName>
</protein>
<reference evidence="1" key="1">
    <citation type="submission" date="2021-08" db="EMBL/GenBank/DDBJ databases">
        <title>Genome of a novel bacterium of the phylum Verrucomicrobia, Oleiharenicola sp. KSB-15.</title>
        <authorList>
            <person name="Chung J.-H."/>
            <person name="Ahn J.-H."/>
            <person name="Yoon Y."/>
            <person name="Kim D.-Y."/>
            <person name="An S.-H."/>
            <person name="Park I."/>
            <person name="Yeon J."/>
        </authorList>
    </citation>
    <scope>NUCLEOTIDE SEQUENCE</scope>
    <source>
        <strain evidence="1">KSB-15</strain>
    </source>
</reference>
<dbReference type="AlphaFoldDB" id="A0A8F9TXI1"/>
<organism evidence="1 2">
    <name type="scientific">Horticoccus luteus</name>
    <dbReference type="NCBI Taxonomy" id="2862869"/>
    <lineage>
        <taxon>Bacteria</taxon>
        <taxon>Pseudomonadati</taxon>
        <taxon>Verrucomicrobiota</taxon>
        <taxon>Opitutia</taxon>
        <taxon>Opitutales</taxon>
        <taxon>Opitutaceae</taxon>
        <taxon>Horticoccus</taxon>
    </lineage>
</organism>
<sequence>MLFATKPKGYFVARNADQVLLARTSNPTESPVTIEALRSCAADDAAAMAAALGELQPKKAPSGYLHAVCGVHPERQVIRRATLELKRVKEPGYLEEACATQLRIEPKDYVLAVLNANDGSDYDVAKATGKEVTVCGLRHDDIATTQEALLAAGIYPERLELGAVAAIGALTDVLTFAHSKSPTLLLEFGAEMTNSFIVSANGLEAARPIGSGLQSMVPIVQKELGLKDEEAAAKLFYSGAFDFSGLGPALIKKLLKELQASIGFYEVQTGQSVGQLVCTQLPPVLAWLQDAVANALGVTVLTVEFEPWLQSRRIVLPETLRATVTDTRWLGLFGLMARFEGAHAENSPAKA</sequence>
<dbReference type="Proteomes" id="UP000825051">
    <property type="component" value="Chromosome"/>
</dbReference>
<dbReference type="RefSeq" id="WP_220163616.1">
    <property type="nucleotide sequence ID" value="NZ_CP080507.1"/>
</dbReference>
<name>A0A8F9TXI1_9BACT</name>
<dbReference type="EMBL" id="CP080507">
    <property type="protein sequence ID" value="QYM79563.1"/>
    <property type="molecule type" value="Genomic_DNA"/>
</dbReference>
<evidence type="ECO:0000313" key="1">
    <source>
        <dbReference type="EMBL" id="QYM79563.1"/>
    </source>
</evidence>
<accession>A0A8F9TXI1</accession>
<proteinExistence type="predicted"/>
<keyword evidence="2" id="KW-1185">Reference proteome</keyword>
<dbReference type="KEGG" id="ole:K0B96_02800"/>
<evidence type="ECO:0000313" key="2">
    <source>
        <dbReference type="Proteomes" id="UP000825051"/>
    </source>
</evidence>
<dbReference type="Gene3D" id="3.30.420.40">
    <property type="match status" value="2"/>
</dbReference>